<keyword evidence="2" id="KW-1185">Reference proteome</keyword>
<name>A0A8D5FUH3_9BACT</name>
<organism evidence="1 2">
    <name type="scientific">Desulfomarina profundi</name>
    <dbReference type="NCBI Taxonomy" id="2772557"/>
    <lineage>
        <taxon>Bacteria</taxon>
        <taxon>Pseudomonadati</taxon>
        <taxon>Thermodesulfobacteriota</taxon>
        <taxon>Desulfobulbia</taxon>
        <taxon>Desulfobulbales</taxon>
        <taxon>Desulfobulbaceae</taxon>
        <taxon>Desulfomarina</taxon>
    </lineage>
</organism>
<dbReference type="Proteomes" id="UP000826725">
    <property type="component" value="Chromosome"/>
</dbReference>
<reference evidence="1" key="1">
    <citation type="submission" date="2020-09" db="EMBL/GenBank/DDBJ databases">
        <title>Desulfogranum mesoprofundum gen. nov., sp. nov., a novel mesophilic, sulfate-reducing chemolithoautotroph isolated from a deep-sea hydrothermal vent chimney in the Suiyo Seamount.</title>
        <authorList>
            <person name="Hashimoto Y."/>
            <person name="Nakagawa S."/>
        </authorList>
    </citation>
    <scope>NUCLEOTIDE SEQUENCE</scope>
    <source>
        <strain evidence="1">KT2</strain>
    </source>
</reference>
<sequence length="105" mass="11728">MLDFRLASSAISTLLSGLEKESASDRYKTYTTIVHLLDDIETHSRNSGIDDWFIHEKILELRVTLAHAAGLRDNGSNLQQNVVMADTILKTLVSGLDYLQLDPVK</sequence>
<evidence type="ECO:0000313" key="2">
    <source>
        <dbReference type="Proteomes" id="UP000826725"/>
    </source>
</evidence>
<proteinExistence type="predicted"/>
<gene>
    <name evidence="1" type="ORF">DGMP_08000</name>
</gene>
<dbReference type="RefSeq" id="WP_228856275.1">
    <property type="nucleotide sequence ID" value="NZ_AP024086.1"/>
</dbReference>
<accession>A0A8D5FUH3</accession>
<dbReference type="AlphaFoldDB" id="A0A8D5FUH3"/>
<protein>
    <submittedName>
        <fullName evidence="1">Uncharacterized protein</fullName>
    </submittedName>
</protein>
<evidence type="ECO:0000313" key="1">
    <source>
        <dbReference type="EMBL" id="BCL60107.1"/>
    </source>
</evidence>
<dbReference type="EMBL" id="AP024086">
    <property type="protein sequence ID" value="BCL60107.1"/>
    <property type="molecule type" value="Genomic_DNA"/>
</dbReference>
<dbReference type="KEGG" id="dbk:DGMP_08000"/>